<reference evidence="2" key="1">
    <citation type="submission" date="2018-03" db="EMBL/GenBank/DDBJ databases">
        <title>Genomic analysis of the strain SH-1 isolated from shrimp intestine.</title>
        <authorList>
            <person name="Kim Y.-S."/>
            <person name="Kim S.-E."/>
            <person name="Kim K.-H."/>
        </authorList>
    </citation>
    <scope>NUCLEOTIDE SEQUENCE [LARGE SCALE GENOMIC DNA]</scope>
    <source>
        <strain evidence="2">SH-1</strain>
    </source>
</reference>
<dbReference type="InterPro" id="IPR016024">
    <property type="entry name" value="ARM-type_fold"/>
</dbReference>
<dbReference type="CDD" id="cd06561">
    <property type="entry name" value="AlkD_like"/>
    <property type="match status" value="1"/>
</dbReference>
<gene>
    <name evidence="1" type="ORF">C6Y53_05550</name>
</gene>
<dbReference type="InterPro" id="IPR014825">
    <property type="entry name" value="DNA_alkylation"/>
</dbReference>
<dbReference type="KEGG" id="thas:C6Y53_05550"/>
<name>A0A2S0MN30_9RHOB</name>
<organism evidence="1 2">
    <name type="scientific">Pukyongiella litopenaei</name>
    <dbReference type="NCBI Taxonomy" id="2605946"/>
    <lineage>
        <taxon>Bacteria</taxon>
        <taxon>Pseudomonadati</taxon>
        <taxon>Pseudomonadota</taxon>
        <taxon>Alphaproteobacteria</taxon>
        <taxon>Rhodobacterales</taxon>
        <taxon>Paracoccaceae</taxon>
        <taxon>Pukyongiella</taxon>
    </lineage>
</organism>
<dbReference type="Proteomes" id="UP000237655">
    <property type="component" value="Chromosome"/>
</dbReference>
<dbReference type="RefSeq" id="WP_106471539.1">
    <property type="nucleotide sequence ID" value="NZ_CP027665.1"/>
</dbReference>
<dbReference type="Pfam" id="PF08713">
    <property type="entry name" value="DNA_alkylation"/>
    <property type="match status" value="1"/>
</dbReference>
<protein>
    <submittedName>
        <fullName evidence="1">DNA alkylation repair protein</fullName>
    </submittedName>
</protein>
<proteinExistence type="predicted"/>
<dbReference type="SUPFAM" id="SSF48371">
    <property type="entry name" value="ARM repeat"/>
    <property type="match status" value="1"/>
</dbReference>
<accession>A0A2S0MN30</accession>
<dbReference type="Gene3D" id="1.25.10.90">
    <property type="match status" value="1"/>
</dbReference>
<evidence type="ECO:0000313" key="2">
    <source>
        <dbReference type="Proteomes" id="UP000237655"/>
    </source>
</evidence>
<evidence type="ECO:0000313" key="1">
    <source>
        <dbReference type="EMBL" id="AVO37227.1"/>
    </source>
</evidence>
<keyword evidence="2" id="KW-1185">Reference proteome</keyword>
<dbReference type="EMBL" id="CP027665">
    <property type="protein sequence ID" value="AVO37227.1"/>
    <property type="molecule type" value="Genomic_DNA"/>
</dbReference>
<dbReference type="PANTHER" id="PTHR34070">
    <property type="entry name" value="ARMADILLO-TYPE FOLD"/>
    <property type="match status" value="1"/>
</dbReference>
<sequence length="230" mass="25978">MTPDEALSALRARIEPGRAEGQAKYHKQSREVLGIPNPALNEITKAWRQQLGVEARVALAHALWQTDIFEARIAAAKLLTQARIRPDAAAWALIESWVPDFDSWAIADHACMAGQKRLLADPARLDTVESWTGSDHMWTRRAALVITLPWAKMNNPKPDDLARRDRILGWAAAYVADPERGRDWFIQKSVAWWLRDLSKRNPDRVRGFLDAHGAAMKPFARREAAKYLTG</sequence>
<dbReference type="PANTHER" id="PTHR34070:SF1">
    <property type="entry name" value="DNA ALKYLATION REPAIR PROTEIN"/>
    <property type="match status" value="1"/>
</dbReference>
<dbReference type="AlphaFoldDB" id="A0A2S0MN30"/>